<evidence type="ECO:0000256" key="4">
    <source>
        <dbReference type="PROSITE-ProRule" id="PRU00169"/>
    </source>
</evidence>
<dbReference type="InterPro" id="IPR018060">
    <property type="entry name" value="HTH_AraC"/>
</dbReference>
<name>A0ABT6THX6_9BACL</name>
<gene>
    <name evidence="8" type="ORF">KB449_15770</name>
</gene>
<dbReference type="Pfam" id="PF12833">
    <property type="entry name" value="HTH_18"/>
    <property type="match status" value="1"/>
</dbReference>
<evidence type="ECO:0000313" key="8">
    <source>
        <dbReference type="EMBL" id="MDI4646438.1"/>
    </source>
</evidence>
<dbReference type="Gene3D" id="3.40.50.2300">
    <property type="match status" value="1"/>
</dbReference>
<dbReference type="Pfam" id="PF00072">
    <property type="entry name" value="Response_reg"/>
    <property type="match status" value="1"/>
</dbReference>
<sequence>MLIVEDEPAIRIGLARHPIWGELGCGQALEADDGTGALDLVAGDPDIRLVVTDIRMKKMSGLTLIAQLYDTLAFEGKVIVLSGYDDFEYARAAMAYGVVDYLLKPVDMAELAAAAARTLERLKREERQHERLRLMDNALPRLQEELLQRLAEGPSRVEAATALRLELESRGLSWLASDRLAVLVLEADNLRVPHPPQLGAADPGLAFFAIGNVAEFSLYEYASRIGPYARFRSSRHDRWIVIFGEPPAAEDAGQSWLDELERLLGERMRTFVKIGVTVAAVAGVAGTPADELYRNALEKLNRIRLYGSADEEAQGAGGYREVDALSGAQPLVDLLRYGQDADVTEAMSHFPRLVREWHPGSVRDLHRRTFDWLLELFETARKAGWKEEHWRRNPILLWEQIQAYDTVEALQSYAEAQLLQVHEALREAPRSQVLQQAEKYIREHFTEPLTVQAIAEHVFVTPEWLSTLFKKSHDCTVLDYITRLRMEKAKELLKDVGLKIYQIGGMVGYKDAVYFSRLFRRLTGTTPKEYRNQWGIPADD</sequence>
<dbReference type="PANTHER" id="PTHR43280">
    <property type="entry name" value="ARAC-FAMILY TRANSCRIPTIONAL REGULATOR"/>
    <property type="match status" value="1"/>
</dbReference>
<evidence type="ECO:0000256" key="5">
    <source>
        <dbReference type="SAM" id="Coils"/>
    </source>
</evidence>
<evidence type="ECO:0000256" key="2">
    <source>
        <dbReference type="ARBA" id="ARBA00023125"/>
    </source>
</evidence>
<keyword evidence="1" id="KW-0805">Transcription regulation</keyword>
<evidence type="ECO:0000313" key="9">
    <source>
        <dbReference type="Proteomes" id="UP001161691"/>
    </source>
</evidence>
<dbReference type="PRINTS" id="PR00032">
    <property type="entry name" value="HTHARAC"/>
</dbReference>
<dbReference type="EMBL" id="JAGRPV010000001">
    <property type="protein sequence ID" value="MDI4646438.1"/>
    <property type="molecule type" value="Genomic_DNA"/>
</dbReference>
<keyword evidence="5" id="KW-0175">Coiled coil</keyword>
<accession>A0ABT6THX6</accession>
<dbReference type="CDD" id="cd17536">
    <property type="entry name" value="REC_YesN-like"/>
    <property type="match status" value="1"/>
</dbReference>
<feature type="domain" description="Response regulatory" evidence="7">
    <location>
        <begin position="1"/>
        <end position="119"/>
    </location>
</feature>
<keyword evidence="3" id="KW-0804">Transcription</keyword>
<evidence type="ECO:0000256" key="1">
    <source>
        <dbReference type="ARBA" id="ARBA00023015"/>
    </source>
</evidence>
<dbReference type="InterPro" id="IPR011006">
    <property type="entry name" value="CheY-like_superfamily"/>
</dbReference>
<organism evidence="8 9">
    <name type="scientific">Cohnella hashimotonis</name>
    <dbReference type="NCBI Taxonomy" id="2826895"/>
    <lineage>
        <taxon>Bacteria</taxon>
        <taxon>Bacillati</taxon>
        <taxon>Bacillota</taxon>
        <taxon>Bacilli</taxon>
        <taxon>Bacillales</taxon>
        <taxon>Paenibacillaceae</taxon>
        <taxon>Cohnella</taxon>
    </lineage>
</organism>
<dbReference type="SMART" id="SM00342">
    <property type="entry name" value="HTH_ARAC"/>
    <property type="match status" value="1"/>
</dbReference>
<evidence type="ECO:0000259" key="6">
    <source>
        <dbReference type="PROSITE" id="PS01124"/>
    </source>
</evidence>
<dbReference type="PROSITE" id="PS01124">
    <property type="entry name" value="HTH_ARAC_FAMILY_2"/>
    <property type="match status" value="1"/>
</dbReference>
<keyword evidence="2" id="KW-0238">DNA-binding</keyword>
<comment type="caution">
    <text evidence="8">The sequence shown here is derived from an EMBL/GenBank/DDBJ whole genome shotgun (WGS) entry which is preliminary data.</text>
</comment>
<feature type="coiled-coil region" evidence="5">
    <location>
        <begin position="108"/>
        <end position="135"/>
    </location>
</feature>
<feature type="domain" description="HTH araC/xylS-type" evidence="6">
    <location>
        <begin position="435"/>
        <end position="533"/>
    </location>
</feature>
<dbReference type="InterPro" id="IPR020449">
    <property type="entry name" value="Tscrpt_reg_AraC-type_HTH"/>
</dbReference>
<dbReference type="InterPro" id="IPR001789">
    <property type="entry name" value="Sig_transdc_resp-reg_receiver"/>
</dbReference>
<keyword evidence="4" id="KW-0597">Phosphoprotein</keyword>
<evidence type="ECO:0000256" key="3">
    <source>
        <dbReference type="ARBA" id="ARBA00023163"/>
    </source>
</evidence>
<keyword evidence="9" id="KW-1185">Reference proteome</keyword>
<feature type="modified residue" description="4-aspartylphosphate" evidence="4">
    <location>
        <position position="53"/>
    </location>
</feature>
<protein>
    <submittedName>
        <fullName evidence="8">Helix-turn-helix domain-containing protein</fullName>
    </submittedName>
</protein>
<dbReference type="RefSeq" id="WP_282912826.1">
    <property type="nucleotide sequence ID" value="NZ_JAGRPV010000001.1"/>
</dbReference>
<evidence type="ECO:0000259" key="7">
    <source>
        <dbReference type="PROSITE" id="PS50110"/>
    </source>
</evidence>
<dbReference type="SMART" id="SM00448">
    <property type="entry name" value="REC"/>
    <property type="match status" value="1"/>
</dbReference>
<dbReference type="Gene3D" id="1.10.10.60">
    <property type="entry name" value="Homeodomain-like"/>
    <property type="match status" value="2"/>
</dbReference>
<dbReference type="Proteomes" id="UP001161691">
    <property type="component" value="Unassembled WGS sequence"/>
</dbReference>
<dbReference type="SUPFAM" id="SSF52172">
    <property type="entry name" value="CheY-like"/>
    <property type="match status" value="1"/>
</dbReference>
<dbReference type="PROSITE" id="PS50110">
    <property type="entry name" value="RESPONSE_REGULATORY"/>
    <property type="match status" value="1"/>
</dbReference>
<dbReference type="PANTHER" id="PTHR43280:SF28">
    <property type="entry name" value="HTH-TYPE TRANSCRIPTIONAL ACTIVATOR RHAS"/>
    <property type="match status" value="1"/>
</dbReference>
<dbReference type="InterPro" id="IPR009057">
    <property type="entry name" value="Homeodomain-like_sf"/>
</dbReference>
<proteinExistence type="predicted"/>
<reference evidence="8" key="1">
    <citation type="submission" date="2023-04" db="EMBL/GenBank/DDBJ databases">
        <title>Comparative genomic analysis of Cohnella hashimotonis sp. nov., isolated from the International Space Station.</title>
        <authorList>
            <person name="Venkateswaran K."/>
            <person name="Simpson A."/>
        </authorList>
    </citation>
    <scope>NUCLEOTIDE SEQUENCE</scope>
    <source>
        <strain evidence="8">F6_2S_P_1</strain>
    </source>
</reference>
<dbReference type="SUPFAM" id="SSF46689">
    <property type="entry name" value="Homeodomain-like"/>
    <property type="match status" value="2"/>
</dbReference>